<dbReference type="PANTHER" id="PTHR48111">
    <property type="entry name" value="REGULATOR OF RPOS"/>
    <property type="match status" value="1"/>
</dbReference>
<dbReference type="Gene3D" id="6.10.250.690">
    <property type="match status" value="1"/>
</dbReference>
<evidence type="ECO:0000256" key="6">
    <source>
        <dbReference type="ARBA" id="ARBA00023163"/>
    </source>
</evidence>
<name>C8NHK9_9LACT</name>
<dbReference type="Pfam" id="PF00486">
    <property type="entry name" value="Trans_reg_C"/>
    <property type="match status" value="1"/>
</dbReference>
<protein>
    <submittedName>
        <fullName evidence="11">Response regulator receiver domain protein</fullName>
    </submittedName>
</protein>
<dbReference type="Pfam" id="PF00072">
    <property type="entry name" value="Response_reg"/>
    <property type="match status" value="1"/>
</dbReference>
<dbReference type="CDD" id="cd17574">
    <property type="entry name" value="REC_OmpR"/>
    <property type="match status" value="1"/>
</dbReference>
<feature type="modified residue" description="4-aspartylphosphate" evidence="7">
    <location>
        <position position="54"/>
    </location>
</feature>
<comment type="caution">
    <text evidence="11">The sequence shown here is derived from an EMBL/GenBank/DDBJ whole genome shotgun (WGS) entry which is preliminary data.</text>
</comment>
<dbReference type="GO" id="GO:0005829">
    <property type="term" value="C:cytosol"/>
    <property type="evidence" value="ECO:0007669"/>
    <property type="project" value="TreeGrafter"/>
</dbReference>
<evidence type="ECO:0000256" key="8">
    <source>
        <dbReference type="PROSITE-ProRule" id="PRU01091"/>
    </source>
</evidence>
<gene>
    <name evidence="11" type="primary">srrA</name>
    <name evidence="11" type="ORF">HMPREF0444_1404</name>
</gene>
<dbReference type="PROSITE" id="PS50110">
    <property type="entry name" value="RESPONSE_REGULATORY"/>
    <property type="match status" value="1"/>
</dbReference>
<evidence type="ECO:0000256" key="5">
    <source>
        <dbReference type="ARBA" id="ARBA00023159"/>
    </source>
</evidence>
<dbReference type="eggNOG" id="COG0745">
    <property type="taxonomic scope" value="Bacteria"/>
</dbReference>
<evidence type="ECO:0000313" key="11">
    <source>
        <dbReference type="EMBL" id="EEW37186.1"/>
    </source>
</evidence>
<dbReference type="CDD" id="cd00383">
    <property type="entry name" value="trans_reg_C"/>
    <property type="match status" value="1"/>
</dbReference>
<dbReference type="STRING" id="638301.HMPREF0444_1404"/>
<dbReference type="FunFam" id="1.10.10.10:FF:000018">
    <property type="entry name" value="DNA-binding response regulator ResD"/>
    <property type="match status" value="1"/>
</dbReference>
<dbReference type="PROSITE" id="PS51755">
    <property type="entry name" value="OMPR_PHOB"/>
    <property type="match status" value="1"/>
</dbReference>
<dbReference type="AlphaFoldDB" id="C8NHK9"/>
<organism evidence="11 12">
    <name type="scientific">Granulicatella adiacens ATCC 49175</name>
    <dbReference type="NCBI Taxonomy" id="638301"/>
    <lineage>
        <taxon>Bacteria</taxon>
        <taxon>Bacillati</taxon>
        <taxon>Bacillota</taxon>
        <taxon>Bacilli</taxon>
        <taxon>Lactobacillales</taxon>
        <taxon>Carnobacteriaceae</taxon>
        <taxon>Granulicatella</taxon>
    </lineage>
</organism>
<dbReference type="SMART" id="SM00448">
    <property type="entry name" value="REC"/>
    <property type="match status" value="1"/>
</dbReference>
<keyword evidence="3" id="KW-0805">Transcription regulation</keyword>
<evidence type="ECO:0000259" key="10">
    <source>
        <dbReference type="PROSITE" id="PS51755"/>
    </source>
</evidence>
<dbReference type="InterPro" id="IPR036388">
    <property type="entry name" value="WH-like_DNA-bd_sf"/>
</dbReference>
<keyword evidence="6" id="KW-0804">Transcription</keyword>
<evidence type="ECO:0000256" key="3">
    <source>
        <dbReference type="ARBA" id="ARBA00023015"/>
    </source>
</evidence>
<keyword evidence="4 8" id="KW-0238">DNA-binding</keyword>
<dbReference type="EMBL" id="ACKZ01000020">
    <property type="protein sequence ID" value="EEW37186.1"/>
    <property type="molecule type" value="Genomic_DNA"/>
</dbReference>
<dbReference type="SMART" id="SM00862">
    <property type="entry name" value="Trans_reg_C"/>
    <property type="match status" value="1"/>
</dbReference>
<dbReference type="GO" id="GO:0000156">
    <property type="term" value="F:phosphorelay response regulator activity"/>
    <property type="evidence" value="ECO:0007669"/>
    <property type="project" value="TreeGrafter"/>
</dbReference>
<feature type="DNA-binding region" description="OmpR/PhoB-type" evidence="8">
    <location>
        <begin position="133"/>
        <end position="233"/>
    </location>
</feature>
<evidence type="ECO:0000313" key="12">
    <source>
        <dbReference type="Proteomes" id="UP000005926"/>
    </source>
</evidence>
<dbReference type="InterPro" id="IPR011006">
    <property type="entry name" value="CheY-like_superfamily"/>
</dbReference>
<evidence type="ECO:0000256" key="2">
    <source>
        <dbReference type="ARBA" id="ARBA00023012"/>
    </source>
</evidence>
<keyword evidence="1 7" id="KW-0597">Phosphoprotein</keyword>
<keyword evidence="12" id="KW-1185">Reference proteome</keyword>
<feature type="domain" description="OmpR/PhoB-type" evidence="10">
    <location>
        <begin position="133"/>
        <end position="233"/>
    </location>
</feature>
<proteinExistence type="predicted"/>
<dbReference type="Gene3D" id="1.10.10.10">
    <property type="entry name" value="Winged helix-like DNA-binding domain superfamily/Winged helix DNA-binding domain"/>
    <property type="match status" value="1"/>
</dbReference>
<evidence type="ECO:0000256" key="7">
    <source>
        <dbReference type="PROSITE-ProRule" id="PRU00169"/>
    </source>
</evidence>
<evidence type="ECO:0000256" key="1">
    <source>
        <dbReference type="ARBA" id="ARBA00022553"/>
    </source>
</evidence>
<dbReference type="Gene3D" id="3.40.50.2300">
    <property type="match status" value="1"/>
</dbReference>
<dbReference type="GO" id="GO:0032993">
    <property type="term" value="C:protein-DNA complex"/>
    <property type="evidence" value="ECO:0007669"/>
    <property type="project" value="TreeGrafter"/>
</dbReference>
<dbReference type="InterPro" id="IPR001789">
    <property type="entry name" value="Sig_transdc_resp-reg_receiver"/>
</dbReference>
<keyword evidence="5" id="KW-0010">Activator</keyword>
<accession>C8NHK9</accession>
<dbReference type="HOGENOM" id="CLU_000445_30_4_9"/>
<dbReference type="SUPFAM" id="SSF52172">
    <property type="entry name" value="CheY-like"/>
    <property type="match status" value="1"/>
</dbReference>
<dbReference type="InterPro" id="IPR001867">
    <property type="entry name" value="OmpR/PhoB-type_DNA-bd"/>
</dbReference>
<keyword evidence="2" id="KW-0902">Two-component regulatory system</keyword>
<dbReference type="Proteomes" id="UP000005926">
    <property type="component" value="Unassembled WGS sequence"/>
</dbReference>
<sequence length="236" mass="26970">MMHVLMIEDTEAVCEMMEMFFENEGWKASFYHDGKEGFDAFMENQSKWGIVILDVNLPSMDGMQICRQIRQVNQAVPIVMLTARDSESDQVIGLEIGADDYVAKPFSAVTIMARIKALLRRTQRSSASGSGALSTFDVETDHVKINTKTHEAFIDGKQIENLTPKEFDLLMVMAKHQRQVFTREHLLTKIWEDPFYGDERTVDAHIKKLRQKIEAVGPHVIHTVWGVGYKFDDSEL</sequence>
<dbReference type="GO" id="GO:0006355">
    <property type="term" value="P:regulation of DNA-templated transcription"/>
    <property type="evidence" value="ECO:0007669"/>
    <property type="project" value="InterPro"/>
</dbReference>
<evidence type="ECO:0000256" key="4">
    <source>
        <dbReference type="ARBA" id="ARBA00023125"/>
    </source>
</evidence>
<evidence type="ECO:0000259" key="9">
    <source>
        <dbReference type="PROSITE" id="PS50110"/>
    </source>
</evidence>
<dbReference type="InterPro" id="IPR016032">
    <property type="entry name" value="Sig_transdc_resp-reg_C-effctor"/>
</dbReference>
<dbReference type="SUPFAM" id="SSF46894">
    <property type="entry name" value="C-terminal effector domain of the bipartite response regulators"/>
    <property type="match status" value="1"/>
</dbReference>
<reference evidence="11 12" key="1">
    <citation type="submission" date="2009-08" db="EMBL/GenBank/DDBJ databases">
        <authorList>
            <person name="Muzny D."/>
            <person name="Qin X."/>
            <person name="Deng J."/>
            <person name="Jiang H."/>
            <person name="Liu Y."/>
            <person name="Qu J."/>
            <person name="Song X.-Z."/>
            <person name="Zhang L."/>
            <person name="Thornton R."/>
            <person name="Coyle M."/>
            <person name="Francisco L."/>
            <person name="Jackson L."/>
            <person name="Javaid M."/>
            <person name="Korchina V."/>
            <person name="Kovar C."/>
            <person name="Mata R."/>
            <person name="Mathew T."/>
            <person name="Ngo R."/>
            <person name="Nguyen L."/>
            <person name="Nguyen N."/>
            <person name="Okwuonu G."/>
            <person name="Ongeri F."/>
            <person name="Pham C."/>
            <person name="Simmons D."/>
            <person name="Wilczek-Boney K."/>
            <person name="Hale W."/>
            <person name="Jakkamsetti A."/>
            <person name="Pham P."/>
            <person name="Ruth R."/>
            <person name="San Lucas F."/>
            <person name="Warren J."/>
            <person name="Zhang J."/>
            <person name="Zhao Z."/>
            <person name="Zhou C."/>
            <person name="Zhu D."/>
            <person name="Lee S."/>
            <person name="Bess C."/>
            <person name="Blankenburg K."/>
            <person name="Forbes L."/>
            <person name="Fu Q."/>
            <person name="Gubbala S."/>
            <person name="Hirani K."/>
            <person name="Jayaseelan J.C."/>
            <person name="Lara F."/>
            <person name="Munidasa M."/>
            <person name="Palculict T."/>
            <person name="Patil S."/>
            <person name="Pu L.-L."/>
            <person name="Saada N."/>
            <person name="Tang L."/>
            <person name="Weissenberger G."/>
            <person name="Zhu Y."/>
            <person name="Hemphill L."/>
            <person name="Shang Y."/>
            <person name="Youmans B."/>
            <person name="Ayvaz T."/>
            <person name="Ross M."/>
            <person name="Santibanez J."/>
            <person name="Aqrawi P."/>
            <person name="Gross S."/>
            <person name="Joshi V."/>
            <person name="Fowler G."/>
            <person name="Nazareth L."/>
            <person name="Reid J."/>
            <person name="Worley K."/>
            <person name="Petrosino J."/>
            <person name="Highlander S."/>
            <person name="Gibbs R."/>
        </authorList>
    </citation>
    <scope>NUCLEOTIDE SEQUENCE [LARGE SCALE GENOMIC DNA]</scope>
    <source>
        <strain evidence="11 12">ATCC 49175</strain>
    </source>
</reference>
<dbReference type="GO" id="GO:0000976">
    <property type="term" value="F:transcription cis-regulatory region binding"/>
    <property type="evidence" value="ECO:0007669"/>
    <property type="project" value="TreeGrafter"/>
</dbReference>
<feature type="domain" description="Response regulatory" evidence="9">
    <location>
        <begin position="3"/>
        <end position="119"/>
    </location>
</feature>
<dbReference type="InterPro" id="IPR039420">
    <property type="entry name" value="WalR-like"/>
</dbReference>
<dbReference type="PANTHER" id="PTHR48111:SF21">
    <property type="entry name" value="DNA-BINDING DUAL MASTER TRANSCRIPTIONAL REGULATOR RPAA"/>
    <property type="match status" value="1"/>
</dbReference>